<gene>
    <name evidence="2" type="ORF">SAMN02982990_04462</name>
</gene>
<evidence type="ECO:0000313" key="2">
    <source>
        <dbReference type="EMBL" id="SCZ73901.1"/>
    </source>
</evidence>
<keyword evidence="1" id="KW-1133">Transmembrane helix</keyword>
<dbReference type="AlphaFoldDB" id="A0A1G5RKJ4"/>
<feature type="transmembrane region" description="Helical" evidence="1">
    <location>
        <begin position="40"/>
        <end position="67"/>
    </location>
</feature>
<reference evidence="3" key="1">
    <citation type="submission" date="2016-10" db="EMBL/GenBank/DDBJ databases">
        <authorList>
            <person name="Varghese N."/>
            <person name="Submissions S."/>
        </authorList>
    </citation>
    <scope>NUCLEOTIDE SEQUENCE [LARGE SCALE GENOMIC DNA]</scope>
    <source>
        <strain evidence="3">ATCC 29999</strain>
    </source>
</reference>
<evidence type="ECO:0000313" key="3">
    <source>
        <dbReference type="Proteomes" id="UP000183223"/>
    </source>
</evidence>
<keyword evidence="1" id="KW-0812">Transmembrane</keyword>
<dbReference type="Proteomes" id="UP000183223">
    <property type="component" value="Unassembled WGS sequence"/>
</dbReference>
<sequence>MLNFIIDYLTDFKRSLFPRLKTLLKMDFLGGVVSGKRINLFIFSFVFFSGCVSINKTNFISYFLLIVL</sequence>
<keyword evidence="3" id="KW-1185">Reference proteome</keyword>
<evidence type="ECO:0000256" key="1">
    <source>
        <dbReference type="SAM" id="Phobius"/>
    </source>
</evidence>
<accession>A0A1G5RKJ4</accession>
<keyword evidence="1" id="KW-0472">Membrane</keyword>
<protein>
    <submittedName>
        <fullName evidence="2">Uncharacterized protein</fullName>
    </submittedName>
</protein>
<proteinExistence type="predicted"/>
<dbReference type="EMBL" id="FMWJ01000042">
    <property type="protein sequence ID" value="SCZ73901.1"/>
    <property type="molecule type" value="Genomic_DNA"/>
</dbReference>
<name>A0A1G5RKJ4_PHOLU</name>
<organism evidence="2 3">
    <name type="scientific">Photorhabdus luminescens</name>
    <name type="common">Xenorhabdus luminescens</name>
    <dbReference type="NCBI Taxonomy" id="29488"/>
    <lineage>
        <taxon>Bacteria</taxon>
        <taxon>Pseudomonadati</taxon>
        <taxon>Pseudomonadota</taxon>
        <taxon>Gammaproteobacteria</taxon>
        <taxon>Enterobacterales</taxon>
        <taxon>Morganellaceae</taxon>
        <taxon>Photorhabdus</taxon>
    </lineage>
</organism>